<dbReference type="InterPro" id="IPR001764">
    <property type="entry name" value="Glyco_hydro_3_N"/>
</dbReference>
<evidence type="ECO:0000259" key="7">
    <source>
        <dbReference type="Pfam" id="PF00933"/>
    </source>
</evidence>
<dbReference type="InterPro" id="IPR017853">
    <property type="entry name" value="GH"/>
</dbReference>
<dbReference type="SUPFAM" id="SSF51445">
    <property type="entry name" value="(Trans)glycosidases"/>
    <property type="match status" value="1"/>
</dbReference>
<keyword evidence="6" id="KW-0732">Signal</keyword>
<evidence type="ECO:0000256" key="3">
    <source>
        <dbReference type="ARBA" id="ARBA00012663"/>
    </source>
</evidence>
<dbReference type="GO" id="GO:0009254">
    <property type="term" value="P:peptidoglycan turnover"/>
    <property type="evidence" value="ECO:0007669"/>
    <property type="project" value="TreeGrafter"/>
</dbReference>
<dbReference type="Gene3D" id="3.20.20.300">
    <property type="entry name" value="Glycoside hydrolase, family 3, N-terminal domain"/>
    <property type="match status" value="1"/>
</dbReference>
<accession>I3XWV4</accession>
<dbReference type="PANTHER" id="PTHR30480">
    <property type="entry name" value="BETA-HEXOSAMINIDASE-RELATED"/>
    <property type="match status" value="1"/>
</dbReference>
<dbReference type="EMBL" id="CP003333">
    <property type="protein sequence ID" value="AFL68428.1"/>
    <property type="molecule type" value="Genomic_DNA"/>
</dbReference>
<evidence type="ECO:0000256" key="1">
    <source>
        <dbReference type="ARBA" id="ARBA00001231"/>
    </source>
</evidence>
<dbReference type="GO" id="GO:0005975">
    <property type="term" value="P:carbohydrate metabolic process"/>
    <property type="evidence" value="ECO:0007669"/>
    <property type="project" value="InterPro"/>
</dbReference>
<protein>
    <recommendedName>
        <fullName evidence="3">beta-N-acetylhexosaminidase</fullName>
        <ecNumber evidence="3">3.2.1.52</ecNumber>
    </recommendedName>
</protein>
<dbReference type="HOGENOM" id="CLU_008392_0_3_7"/>
<keyword evidence="9" id="KW-1185">Reference proteome</keyword>
<proteinExistence type="inferred from homology"/>
<dbReference type="KEGG" id="sba:Sulba_1132"/>
<gene>
    <name evidence="8" type="ordered locus">Sulba_1132</name>
</gene>
<sequence length="343" mass="39001">MKSVLACFLCFVTLYAKAPSLEEMIAQMIVIGFDGEKEGDQWVEQIAKDIRREKIGGVILSQKNIQNPSQLKKLTYYLKAQSSKIPLIVAVEHDGTTPFQGFSPLLLAHDMVEKHDIVEAELVYQKSAQELASAGINLNFAPVLDLQEKRRSQSYSSLEEVVTSYANVFIRALKSEKIMPVVKYFPSAGENIANDFSTEATLSSWHFKQLKPYYDLIAFGGLDAVLISHAMVHDLDEKNPMIFSSLVIEHLLRQKMHFEGVVFANHLRTNSISNHVAFKERIIRAINAGVDIFVFPNYFADEASMPFTVQRTILDAIHKKELSEKRIELSYKRILKFKEKIRD</sequence>
<evidence type="ECO:0000313" key="8">
    <source>
        <dbReference type="EMBL" id="AFL68428.1"/>
    </source>
</evidence>
<evidence type="ECO:0000313" key="9">
    <source>
        <dbReference type="Proteomes" id="UP000006176"/>
    </source>
</evidence>
<comment type="catalytic activity">
    <reaction evidence="1">
        <text>Hydrolysis of terminal non-reducing N-acetyl-D-hexosamine residues in N-acetyl-beta-D-hexosaminides.</text>
        <dbReference type="EC" id="3.2.1.52"/>
    </reaction>
</comment>
<dbReference type="eggNOG" id="COG1472">
    <property type="taxonomic scope" value="Bacteria"/>
</dbReference>
<dbReference type="PATRIC" id="fig|760154.4.peg.1134"/>
<feature type="signal peptide" evidence="6">
    <location>
        <begin position="1"/>
        <end position="18"/>
    </location>
</feature>
<evidence type="ECO:0000256" key="6">
    <source>
        <dbReference type="SAM" id="SignalP"/>
    </source>
</evidence>
<keyword evidence="4 8" id="KW-0378">Hydrolase</keyword>
<dbReference type="STRING" id="760154.Sulba_1132"/>
<dbReference type="InterPro" id="IPR036962">
    <property type="entry name" value="Glyco_hydro_3_N_sf"/>
</dbReference>
<organism evidence="8 9">
    <name type="scientific">Sulfurospirillum barnesii (strain ATCC 700032 / DSM 10660 / SES-3)</name>
    <dbReference type="NCBI Taxonomy" id="760154"/>
    <lineage>
        <taxon>Bacteria</taxon>
        <taxon>Pseudomonadati</taxon>
        <taxon>Campylobacterota</taxon>
        <taxon>Epsilonproteobacteria</taxon>
        <taxon>Campylobacterales</taxon>
        <taxon>Sulfurospirillaceae</taxon>
        <taxon>Sulfurospirillum</taxon>
    </lineage>
</organism>
<keyword evidence="5" id="KW-0326">Glycosidase</keyword>
<evidence type="ECO:0000256" key="5">
    <source>
        <dbReference type="ARBA" id="ARBA00023295"/>
    </source>
</evidence>
<feature type="domain" description="Glycoside hydrolase family 3 N-terminal" evidence="7">
    <location>
        <begin position="21"/>
        <end position="336"/>
    </location>
</feature>
<evidence type="ECO:0000256" key="2">
    <source>
        <dbReference type="ARBA" id="ARBA00005336"/>
    </source>
</evidence>
<dbReference type="Pfam" id="PF00933">
    <property type="entry name" value="Glyco_hydro_3"/>
    <property type="match status" value="1"/>
</dbReference>
<dbReference type="InterPro" id="IPR050226">
    <property type="entry name" value="NagZ_Beta-hexosaminidase"/>
</dbReference>
<dbReference type="GO" id="GO:0004563">
    <property type="term" value="F:beta-N-acetylhexosaminidase activity"/>
    <property type="evidence" value="ECO:0007669"/>
    <property type="project" value="UniProtKB-EC"/>
</dbReference>
<feature type="chain" id="PRO_5003682642" description="beta-N-acetylhexosaminidase" evidence="6">
    <location>
        <begin position="19"/>
        <end position="343"/>
    </location>
</feature>
<dbReference type="EC" id="3.2.1.52" evidence="3"/>
<name>I3XWV4_SULBS</name>
<dbReference type="PANTHER" id="PTHR30480:SF13">
    <property type="entry name" value="BETA-HEXOSAMINIDASE"/>
    <property type="match status" value="1"/>
</dbReference>
<reference evidence="8 9" key="1">
    <citation type="submission" date="2012-06" db="EMBL/GenBank/DDBJ databases">
        <title>Complete sequence of Sulfurospirillum barnesii SES-3.</title>
        <authorList>
            <consortium name="US DOE Joint Genome Institute"/>
            <person name="Lucas S."/>
            <person name="Han J."/>
            <person name="Lapidus A."/>
            <person name="Cheng J.-F."/>
            <person name="Goodwin L."/>
            <person name="Pitluck S."/>
            <person name="Peters L."/>
            <person name="Ovchinnikova G."/>
            <person name="Lu M."/>
            <person name="Detter J.C."/>
            <person name="Han C."/>
            <person name="Tapia R."/>
            <person name="Land M."/>
            <person name="Hauser L."/>
            <person name="Kyrpides N."/>
            <person name="Ivanova N."/>
            <person name="Pagani I."/>
            <person name="Stolz J."/>
            <person name="Arkin A."/>
            <person name="Dehal P."/>
            <person name="Oremland R."/>
            <person name="Saltikov C."/>
            <person name="Basu P."/>
            <person name="Hollibaugh J."/>
            <person name="Newman D."/>
            <person name="Stolyar S."/>
            <person name="Hazen T."/>
            <person name="Woyke T."/>
        </authorList>
    </citation>
    <scope>NUCLEOTIDE SEQUENCE [LARGE SCALE GENOMIC DNA]</scope>
    <source>
        <strain evidence="9">ATCC 700032 / DSM 10660 / SES-3</strain>
    </source>
</reference>
<evidence type="ECO:0000256" key="4">
    <source>
        <dbReference type="ARBA" id="ARBA00022801"/>
    </source>
</evidence>
<dbReference type="Proteomes" id="UP000006176">
    <property type="component" value="Chromosome"/>
</dbReference>
<dbReference type="AlphaFoldDB" id="I3XWV4"/>
<comment type="similarity">
    <text evidence="2">Belongs to the glycosyl hydrolase 3 family.</text>
</comment>